<feature type="compositionally biased region" description="Low complexity" evidence="1">
    <location>
        <begin position="1747"/>
        <end position="1759"/>
    </location>
</feature>
<name>A0AAV2T820_CALDB</name>
<feature type="compositionally biased region" description="Low complexity" evidence="1">
    <location>
        <begin position="1032"/>
        <end position="1043"/>
    </location>
</feature>
<evidence type="ECO:0000313" key="3">
    <source>
        <dbReference type="Proteomes" id="UP001497525"/>
    </source>
</evidence>
<proteinExistence type="predicted"/>
<feature type="compositionally biased region" description="Polar residues" evidence="1">
    <location>
        <begin position="1695"/>
        <end position="1708"/>
    </location>
</feature>
<reference evidence="2" key="1">
    <citation type="submission" date="2024-06" db="EMBL/GenBank/DDBJ databases">
        <authorList>
            <person name="Liu X."/>
            <person name="Lenzi L."/>
            <person name="Haldenby T S."/>
            <person name="Uol C."/>
        </authorList>
    </citation>
    <scope>NUCLEOTIDE SEQUENCE</scope>
</reference>
<evidence type="ECO:0000256" key="1">
    <source>
        <dbReference type="SAM" id="MobiDB-lite"/>
    </source>
</evidence>
<organism evidence="2 3">
    <name type="scientific">Calicophoron daubneyi</name>
    <name type="common">Rumen fluke</name>
    <name type="synonym">Paramphistomum daubneyi</name>
    <dbReference type="NCBI Taxonomy" id="300641"/>
    <lineage>
        <taxon>Eukaryota</taxon>
        <taxon>Metazoa</taxon>
        <taxon>Spiralia</taxon>
        <taxon>Lophotrochozoa</taxon>
        <taxon>Platyhelminthes</taxon>
        <taxon>Trematoda</taxon>
        <taxon>Digenea</taxon>
        <taxon>Plagiorchiida</taxon>
        <taxon>Pronocephalata</taxon>
        <taxon>Paramphistomoidea</taxon>
        <taxon>Paramphistomidae</taxon>
        <taxon>Calicophoron</taxon>
    </lineage>
</organism>
<protein>
    <submittedName>
        <fullName evidence="2">Uncharacterized protein</fullName>
    </submittedName>
</protein>
<feature type="region of interest" description="Disordered" evidence="1">
    <location>
        <begin position="1687"/>
        <end position="1720"/>
    </location>
</feature>
<feature type="region of interest" description="Disordered" evidence="1">
    <location>
        <begin position="1019"/>
        <end position="1043"/>
    </location>
</feature>
<dbReference type="EMBL" id="CAXLJL010000092">
    <property type="protein sequence ID" value="CAL5131458.1"/>
    <property type="molecule type" value="Genomic_DNA"/>
</dbReference>
<accession>A0AAV2T820</accession>
<dbReference type="Proteomes" id="UP001497525">
    <property type="component" value="Unassembled WGS sequence"/>
</dbReference>
<evidence type="ECO:0000313" key="2">
    <source>
        <dbReference type="EMBL" id="CAL5131458.1"/>
    </source>
</evidence>
<feature type="compositionally biased region" description="Polar residues" evidence="1">
    <location>
        <begin position="1020"/>
        <end position="1031"/>
    </location>
</feature>
<sequence>MPARRILVVCNHRSDFDKELDHLSEELARPVDVNSPEGPACFSYLDISKYVPENGSKWLSTFEDIPSILFDAVLTEFSSILFLFSRCASSSLESRCECLLNKSANSCSHIFASFLKTNLSGTYSWILNKKFADHSISELAAMVATGLTPETPVANEVHIFFKEFGDQKTCSDDRFDNFKQFLINQGVTVHSYQNPLAPGDIFFMAARKKFLTREMPMEISYIPDEDGDTELLEYKRKEYESSAKLETLEAILNQFCSTAQEDSMESTDDAIDQILKGYKREDWSKKIERTSLQMKSLYGSPSDDLVRQRSSSRILLLTGEQGIGKTCFLARWVEQFQKARAATPILSTSYDTLSTEEDRTPIFGEGQKSLYRGEIYPEIHRSNFSSETAAPSPISPYIITHFAVPNDASSDVWTTLDRLTEKVRAFRGKSVDLKTDSPSTLSALTVGLSDAERARQLRQLGARFFASMRPDVNQKGNSTNSQSTAPLVIVIDGVDNLEDPLASSFDGIKCVDWLFSCHAPQGMAEMNDVTNTRSGGLPIVPPGVRLILSCSSTNMVCERLSRCSCIRVVPFPVEVPFKKHKRTRFNLPSAEGYGSGAADLSNAQQPADLVKYMPSLSQWTTDSENGLSTSYIQFADEDDERPMERRERIVHNRIADRVAIRAYEQWPLRHNPLARKMLAHEMHTTSFGFGWTQTPQEMAQWNDYRDRLLATQSIRQLIICLVQRWAVEFETELLETDWKPEYCVKDFVLHNDPLGDLLTPGTTETGGISTVAVGYLTNRAKKSVIKRITKEWTNGFIGLVLHICLAANEFTWPRANGCDSHGFRMDDVLEMARAMPQLKNSVMHRAPVSTIAGFCSALLPYQLLRLFHRAGAFNRNTGGSILRQTCNDGYLVFGHEIIQIVLHQILSRDGGATGVQLPLGSFILKWTGGGRGETLQNFVDKYRDRIYLLPRDICLTPVAHRSENSPRKFKPRVTFRQIGGTIRALVALENRHEEYRSLFSPSRERSTRHQAGDVYALMNGTKSDNSSDYQNSPSASSEVSLPLSKSSYDSLSEIEEHGTDGRAQFRHSTLLETALDATRKKADIYKNNAFVSRAVASLVARASAFANFHSLKSVLRDLHSLFLSPCAILCLCCPEFKEHAFLGNISNSHLVIAYWRFTKRSISIVQKNSKQRNSPVVSLSTFDTTPISPERISPVVPDTKTVSGSYENEGMEFQVLGRDCLKVLKYKASGRDQFEIKALIGKNWARLHELEELPGENIFESFTWVCAELLYLLGEEEEAIDILLELASLFLERKSNKAPDIAQLSHLGLSIAVKQKRLPLSLQYLCSKTMPVLRLIGMKIGRQLQICLSTGRCDPWLDVAKVVSVHVFVKLLRIEELIMIRTDAFGLESLDFLIDGAMAFLSKYNPRAVCGMMKALSLVLHANIRLWMSDNAHFEGLMLQALKCMIVDEGEYHPRLAEWIIQLTQTLSLPQNEDIPDEASFLRLASRRAKAESFVRWGLDIMAQRRILTTRPPGRPPNHMTDEFQSPFDMEVHKSLLQRLPRLSPLYLRSDNHWSNSSEKLGDSEMGYMGSLLSETSDDNMDYSCEHVPTTPGKKYVGDVRTTATKLRLRLVDCLLESGYKLGLQEAAEHLGMVLHERVTFLGVENPATAQVTELLHLVEQRSSVLELPGQISASVAKTISRRNEEARVAHAQVSDKTLSTGPSTSQRQSDDYDFAQSTSESTWASSGSATYRDKIWRSKALSGPRSSSSHAKSVTSSSETRPLSLHKTPGLGDQQPKAILRSTLSSYPPIFVPDVRNNKPVYRFGDVRSARENAHKIIENWAAKTPLAHRPSRRSKFHSANRYIPSGGVLRTQGSYLIP</sequence>
<gene>
    <name evidence="2" type="ORF">CDAUBV1_LOCUS3881</name>
</gene>
<feature type="region of interest" description="Disordered" evidence="1">
    <location>
        <begin position="1741"/>
        <end position="1776"/>
    </location>
</feature>
<comment type="caution">
    <text evidence="2">The sequence shown here is derived from an EMBL/GenBank/DDBJ whole genome shotgun (WGS) entry which is preliminary data.</text>
</comment>